<dbReference type="EMBL" id="BMJH01000001">
    <property type="protein sequence ID" value="GGC58754.1"/>
    <property type="molecule type" value="Genomic_DNA"/>
</dbReference>
<organism evidence="1 2">
    <name type="scientific">Hoyosella rhizosphaerae</name>
    <dbReference type="NCBI Taxonomy" id="1755582"/>
    <lineage>
        <taxon>Bacteria</taxon>
        <taxon>Bacillati</taxon>
        <taxon>Actinomycetota</taxon>
        <taxon>Actinomycetes</taxon>
        <taxon>Mycobacteriales</taxon>
        <taxon>Hoyosellaceae</taxon>
        <taxon>Hoyosella</taxon>
    </lineage>
</organism>
<dbReference type="Pfam" id="PF05834">
    <property type="entry name" value="Lycopene_cycl"/>
    <property type="match status" value="1"/>
</dbReference>
<dbReference type="RefSeq" id="WP_188671042.1">
    <property type="nucleotide sequence ID" value="NZ_BMJH01000001.1"/>
</dbReference>
<gene>
    <name evidence="1" type="primary">lcyB</name>
    <name evidence="1" type="ORF">GCM10011410_09050</name>
</gene>
<reference evidence="1" key="2">
    <citation type="submission" date="2020-09" db="EMBL/GenBank/DDBJ databases">
        <authorList>
            <person name="Sun Q."/>
            <person name="Zhou Y."/>
        </authorList>
    </citation>
    <scope>NUCLEOTIDE SEQUENCE</scope>
    <source>
        <strain evidence="1">CGMCC 1.15478</strain>
    </source>
</reference>
<accession>A0A916U3X7</accession>
<dbReference type="Proteomes" id="UP000641514">
    <property type="component" value="Unassembled WGS sequence"/>
</dbReference>
<dbReference type="InterPro" id="IPR036188">
    <property type="entry name" value="FAD/NAD-bd_sf"/>
</dbReference>
<keyword evidence="2" id="KW-1185">Reference proteome</keyword>
<proteinExistence type="predicted"/>
<dbReference type="AlphaFoldDB" id="A0A916U3X7"/>
<sequence length="371" mass="40963">MHLTTDVVVAGLGPSGRAVAARCLARGLSVVAIDRHAHRRWTPTYAAWLDELPQWVPQDVIRSRIHRPQSWGNQNWTIPREYVVLDTPKLQTSLSLSHGTVLSGDVEEVAPQRVRLTNGDEVRGRVVIDARGLPREKDAPEQTAFGVFVRREQAKPVLGDAPGLFMDWRGSGKYSQPSFLYAIPVDEDTVLLEETCLVGAPAVPLDELQNRLRARLRRHGVSLSGQEPVERVRFPVSGPAVVTNNRPGMMTVGARGGFLHPATGFSVARSLTIADEIARCVEAGITDLDPLVWTARSRAVYKLRLRGLRVLLGMSGAELPEFFDAFFALPVDRQRAYVSDAEDPVALSRAMLAMFKGVAWKQRAKLMRAVV</sequence>
<evidence type="ECO:0000313" key="2">
    <source>
        <dbReference type="Proteomes" id="UP000641514"/>
    </source>
</evidence>
<reference evidence="1" key="1">
    <citation type="journal article" date="2014" name="Int. J. Syst. Evol. Microbiol.">
        <title>Complete genome sequence of Corynebacterium casei LMG S-19264T (=DSM 44701T), isolated from a smear-ripened cheese.</title>
        <authorList>
            <consortium name="US DOE Joint Genome Institute (JGI-PGF)"/>
            <person name="Walter F."/>
            <person name="Albersmeier A."/>
            <person name="Kalinowski J."/>
            <person name="Ruckert C."/>
        </authorList>
    </citation>
    <scope>NUCLEOTIDE SEQUENCE</scope>
    <source>
        <strain evidence="1">CGMCC 1.15478</strain>
    </source>
</reference>
<dbReference type="PANTHER" id="PTHR39757:SF5">
    <property type="entry name" value="OS02G0190600 PROTEIN"/>
    <property type="match status" value="1"/>
</dbReference>
<dbReference type="PANTHER" id="PTHR39757">
    <property type="match status" value="1"/>
</dbReference>
<dbReference type="Gene3D" id="3.50.50.60">
    <property type="entry name" value="FAD/NAD(P)-binding domain"/>
    <property type="match status" value="1"/>
</dbReference>
<dbReference type="SUPFAM" id="SSF51905">
    <property type="entry name" value="FAD/NAD(P)-binding domain"/>
    <property type="match status" value="1"/>
</dbReference>
<comment type="caution">
    <text evidence="1">The sequence shown here is derived from an EMBL/GenBank/DDBJ whole genome shotgun (WGS) entry which is preliminary data.</text>
</comment>
<name>A0A916U3X7_9ACTN</name>
<protein>
    <submittedName>
        <fullName evidence="1">Lycopene cyclase</fullName>
    </submittedName>
</protein>
<evidence type="ECO:0000313" key="1">
    <source>
        <dbReference type="EMBL" id="GGC58754.1"/>
    </source>
</evidence>